<name>A0A8H4QJF5_9AGAR</name>
<dbReference type="EMBL" id="JAACJL010000057">
    <property type="protein sequence ID" value="KAF4612272.1"/>
    <property type="molecule type" value="Genomic_DNA"/>
</dbReference>
<sequence length="236" mass="26381">MSHSLALPSDITHPSISIITVPSPFTGSPLDKSKGNFKAWRNAIYPALALIGLWTYTKPNAKATAPSPLTEPRAFANWKENDRRSCAYIFSALSEAEFLMIDTLEEDAAEFWKRIERRHTNQIQSQSQSQAKAKAEVALTGPRLLAQVHLIQSAMDTCLSNDIPFQFVLGEISCKLDDAWAMGPVTLDSLKCIFVLHAAHSYKERQKSLLDFMINAPKSNPVTLIDMYKYISGDYE</sequence>
<accession>A0A8H4QJF5</accession>
<evidence type="ECO:0000313" key="1">
    <source>
        <dbReference type="EMBL" id="KAF4612272.1"/>
    </source>
</evidence>
<keyword evidence="2" id="KW-1185">Reference proteome</keyword>
<dbReference type="AlphaFoldDB" id="A0A8H4QJF5"/>
<gene>
    <name evidence="1" type="ORF">D9613_004279</name>
</gene>
<organism evidence="1 2">
    <name type="scientific">Agrocybe pediades</name>
    <dbReference type="NCBI Taxonomy" id="84607"/>
    <lineage>
        <taxon>Eukaryota</taxon>
        <taxon>Fungi</taxon>
        <taxon>Dikarya</taxon>
        <taxon>Basidiomycota</taxon>
        <taxon>Agaricomycotina</taxon>
        <taxon>Agaricomycetes</taxon>
        <taxon>Agaricomycetidae</taxon>
        <taxon>Agaricales</taxon>
        <taxon>Agaricineae</taxon>
        <taxon>Strophariaceae</taxon>
        <taxon>Agrocybe</taxon>
    </lineage>
</organism>
<comment type="caution">
    <text evidence="1">The sequence shown here is derived from an EMBL/GenBank/DDBJ whole genome shotgun (WGS) entry which is preliminary data.</text>
</comment>
<proteinExistence type="predicted"/>
<evidence type="ECO:0000313" key="2">
    <source>
        <dbReference type="Proteomes" id="UP000521872"/>
    </source>
</evidence>
<reference evidence="1 2" key="1">
    <citation type="submission" date="2019-12" db="EMBL/GenBank/DDBJ databases">
        <authorList>
            <person name="Floudas D."/>
            <person name="Bentzer J."/>
            <person name="Ahren D."/>
            <person name="Johansson T."/>
            <person name="Persson P."/>
            <person name="Tunlid A."/>
        </authorList>
    </citation>
    <scope>NUCLEOTIDE SEQUENCE [LARGE SCALE GENOMIC DNA]</scope>
    <source>
        <strain evidence="1 2">CBS 102.39</strain>
    </source>
</reference>
<protein>
    <submittedName>
        <fullName evidence="1">Uncharacterized protein</fullName>
    </submittedName>
</protein>
<dbReference type="Proteomes" id="UP000521872">
    <property type="component" value="Unassembled WGS sequence"/>
</dbReference>